<keyword evidence="2" id="KW-1003">Cell membrane</keyword>
<feature type="region of interest" description="Disordered" evidence="6">
    <location>
        <begin position="605"/>
        <end position="632"/>
    </location>
</feature>
<dbReference type="Proteomes" id="UP000540412">
    <property type="component" value="Unassembled WGS sequence"/>
</dbReference>
<dbReference type="Pfam" id="PF12696">
    <property type="entry name" value="TraG-D_C"/>
    <property type="match status" value="1"/>
</dbReference>
<organism evidence="9 10">
    <name type="scientific">Nocardia transvalensis</name>
    <dbReference type="NCBI Taxonomy" id="37333"/>
    <lineage>
        <taxon>Bacteria</taxon>
        <taxon>Bacillati</taxon>
        <taxon>Actinomycetota</taxon>
        <taxon>Actinomycetes</taxon>
        <taxon>Mycobacteriales</taxon>
        <taxon>Nocardiaceae</taxon>
        <taxon>Nocardia</taxon>
    </lineage>
</organism>
<dbReference type="Gene3D" id="3.40.50.300">
    <property type="entry name" value="P-loop containing nucleotide triphosphate hydrolases"/>
    <property type="match status" value="1"/>
</dbReference>
<sequence length="632" mass="68146">MDRSVKAPTTTNGQYRELAGAAFLGVGVPSLVELAGLAVWAAPMYGGPKQDVPLTNPAGLGWHLMATHELAWTGEATAALGTLVGGGLAAVAASAVGVRWACRRCAAAREQRRYRRGRPAHMALGKGRKADRHEIDDRAKYMARGQELDDLCWEAAEAKALSLGIGLREGQAPGVLIGRTVSDNRELFGTFEDLHLDIWGPRQGKSTSRVIPAIMDAPGAVVATSNKRDVVDATRQHRASRGDVWVFDPQGVAEEPASWYWDPCAWVRGDGGDDAQTRAAELADHFSASVDATSSDAFFEPEGEDLLTGLILAAALDQRPITQVFAWITKPDDKTPVQIVTRHGFDLVAGSLASQYNAQVKQRDGVFATAKKMAAILKYRHIREWVCPPAKGERPRRAFDVADFVATSCDTLYLLSEEGKASGGPLVSALAAAVADAGKKEGIRYGTRMPVPLLMVLDEAANIVRWRDLPKQYSHFGSRGIVVMTILQSWAQGVRCWGREGMDALWSAANIKVLGSGLDDEDFLRGRSEAIGSHYELSTSTSQGQRPDSATESTSRVTETTLTVSDLRALPRGRCLVFASGHRPVLVRSIPWMERGDAAEIRASLDAHTPNPTATPASPRLRAVPTSEEDAA</sequence>
<dbReference type="EMBL" id="JACHIT010000003">
    <property type="protein sequence ID" value="MBB5918958.1"/>
    <property type="molecule type" value="Genomic_DNA"/>
</dbReference>
<evidence type="ECO:0000256" key="7">
    <source>
        <dbReference type="SAM" id="Phobius"/>
    </source>
</evidence>
<reference evidence="9 10" key="1">
    <citation type="submission" date="2020-08" db="EMBL/GenBank/DDBJ databases">
        <title>Sequencing the genomes of 1000 actinobacteria strains.</title>
        <authorList>
            <person name="Klenk H.-P."/>
        </authorList>
    </citation>
    <scope>NUCLEOTIDE SEQUENCE [LARGE SCALE GENOMIC DNA]</scope>
    <source>
        <strain evidence="9 10">DSM 43582</strain>
    </source>
</reference>
<dbReference type="CDD" id="cd01127">
    <property type="entry name" value="TrwB_TraG_TraD_VirD4"/>
    <property type="match status" value="1"/>
</dbReference>
<comment type="caution">
    <text evidence="9">The sequence shown here is derived from an EMBL/GenBank/DDBJ whole genome shotgun (WGS) entry which is preliminary data.</text>
</comment>
<protein>
    <submittedName>
        <fullName evidence="9">Type IV secretory pathway TraG/TraD family ATPase VirD4</fullName>
    </submittedName>
</protein>
<feature type="domain" description="TraD/TraG TraM recognition site" evidence="8">
    <location>
        <begin position="452"/>
        <end position="572"/>
    </location>
</feature>
<dbReference type="GO" id="GO:0005886">
    <property type="term" value="C:plasma membrane"/>
    <property type="evidence" value="ECO:0007669"/>
    <property type="project" value="UniProtKB-SubCell"/>
</dbReference>
<evidence type="ECO:0000256" key="1">
    <source>
        <dbReference type="ARBA" id="ARBA00004651"/>
    </source>
</evidence>
<dbReference type="InterPro" id="IPR051539">
    <property type="entry name" value="T4SS-coupling_protein"/>
</dbReference>
<keyword evidence="3 7" id="KW-0812">Transmembrane</keyword>
<proteinExistence type="predicted"/>
<keyword evidence="5 7" id="KW-0472">Membrane</keyword>
<evidence type="ECO:0000313" key="10">
    <source>
        <dbReference type="Proteomes" id="UP000540412"/>
    </source>
</evidence>
<dbReference type="InterPro" id="IPR027417">
    <property type="entry name" value="P-loop_NTPase"/>
</dbReference>
<accession>A0A7W9PNP0</accession>
<keyword evidence="10" id="KW-1185">Reference proteome</keyword>
<feature type="region of interest" description="Disordered" evidence="6">
    <location>
        <begin position="534"/>
        <end position="558"/>
    </location>
</feature>
<feature type="transmembrane region" description="Helical" evidence="7">
    <location>
        <begin position="21"/>
        <end position="42"/>
    </location>
</feature>
<name>A0A7W9PNP0_9NOCA</name>
<evidence type="ECO:0000256" key="3">
    <source>
        <dbReference type="ARBA" id="ARBA00022692"/>
    </source>
</evidence>
<dbReference type="PANTHER" id="PTHR37937">
    <property type="entry name" value="CONJUGATIVE TRANSFER: DNA TRANSPORT"/>
    <property type="match status" value="1"/>
</dbReference>
<evidence type="ECO:0000259" key="8">
    <source>
        <dbReference type="Pfam" id="PF12696"/>
    </source>
</evidence>
<dbReference type="RefSeq" id="WP_051162854.1">
    <property type="nucleotide sequence ID" value="NZ_JACHIT010000003.1"/>
</dbReference>
<evidence type="ECO:0000256" key="5">
    <source>
        <dbReference type="ARBA" id="ARBA00023136"/>
    </source>
</evidence>
<feature type="compositionally biased region" description="Polar residues" evidence="6">
    <location>
        <begin position="536"/>
        <end position="558"/>
    </location>
</feature>
<evidence type="ECO:0000256" key="6">
    <source>
        <dbReference type="SAM" id="MobiDB-lite"/>
    </source>
</evidence>
<dbReference type="InterPro" id="IPR032689">
    <property type="entry name" value="TraG-D_C"/>
</dbReference>
<comment type="subcellular location">
    <subcellularLocation>
        <location evidence="1">Cell membrane</location>
        <topology evidence="1">Multi-pass membrane protein</topology>
    </subcellularLocation>
</comment>
<gene>
    <name evidence="9" type="ORF">BJY24_007891</name>
</gene>
<evidence type="ECO:0000256" key="2">
    <source>
        <dbReference type="ARBA" id="ARBA00022475"/>
    </source>
</evidence>
<keyword evidence="4 7" id="KW-1133">Transmembrane helix</keyword>
<dbReference type="SUPFAM" id="SSF52540">
    <property type="entry name" value="P-loop containing nucleoside triphosphate hydrolases"/>
    <property type="match status" value="1"/>
</dbReference>
<evidence type="ECO:0000256" key="4">
    <source>
        <dbReference type="ARBA" id="ARBA00022989"/>
    </source>
</evidence>
<evidence type="ECO:0000313" key="9">
    <source>
        <dbReference type="EMBL" id="MBB5918958.1"/>
    </source>
</evidence>
<dbReference type="PANTHER" id="PTHR37937:SF1">
    <property type="entry name" value="CONJUGATIVE TRANSFER: DNA TRANSPORT"/>
    <property type="match status" value="1"/>
</dbReference>
<dbReference type="AlphaFoldDB" id="A0A7W9PNP0"/>